<feature type="non-terminal residue" evidence="7">
    <location>
        <position position="1"/>
    </location>
</feature>
<accession>A0A2K3K5Q9</accession>
<protein>
    <submittedName>
        <fullName evidence="7">Homeobox-leucine zipper protein GLABRA 2-like</fullName>
    </submittedName>
</protein>
<dbReference type="Pfam" id="PF01852">
    <property type="entry name" value="START"/>
    <property type="match status" value="1"/>
</dbReference>
<evidence type="ECO:0000256" key="2">
    <source>
        <dbReference type="ARBA" id="ARBA00023125"/>
    </source>
</evidence>
<evidence type="ECO:0000256" key="5">
    <source>
        <dbReference type="ARBA" id="ARBA00023242"/>
    </source>
</evidence>
<evidence type="ECO:0000313" key="7">
    <source>
        <dbReference type="EMBL" id="PNX61617.1"/>
    </source>
</evidence>
<name>A0A2K3K5Q9_TRIPR</name>
<dbReference type="GO" id="GO:0008289">
    <property type="term" value="F:lipid binding"/>
    <property type="evidence" value="ECO:0007669"/>
    <property type="project" value="InterPro"/>
</dbReference>
<keyword evidence="4" id="KW-0804">Transcription</keyword>
<evidence type="ECO:0000256" key="4">
    <source>
        <dbReference type="ARBA" id="ARBA00023163"/>
    </source>
</evidence>
<proteinExistence type="predicted"/>
<keyword evidence="5" id="KW-0539">Nucleus</keyword>
<dbReference type="Pfam" id="PF25797">
    <property type="entry name" value="PDF2_C"/>
    <property type="match status" value="1"/>
</dbReference>
<reference evidence="7 8" key="2">
    <citation type="journal article" date="2017" name="Front. Plant Sci.">
        <title>Gene Classification and Mining of Molecular Markers Useful in Red Clover (Trifolium pratense) Breeding.</title>
        <authorList>
            <person name="Istvanek J."/>
            <person name="Dluhosova J."/>
            <person name="Dluhos P."/>
            <person name="Patkova L."/>
            <person name="Nedelnik J."/>
            <person name="Repkova J."/>
        </authorList>
    </citation>
    <scope>NUCLEOTIDE SEQUENCE [LARGE SCALE GENOMIC DNA]</scope>
    <source>
        <strain evidence="8">cv. Tatra</strain>
        <tissue evidence="7">Young leaves</tissue>
    </source>
</reference>
<dbReference type="PROSITE" id="PS50848">
    <property type="entry name" value="START"/>
    <property type="match status" value="1"/>
</dbReference>
<dbReference type="Proteomes" id="UP000236291">
    <property type="component" value="Unassembled WGS sequence"/>
</dbReference>
<dbReference type="InterPro" id="IPR057993">
    <property type="entry name" value="HD-Zip_IV_C"/>
</dbReference>
<dbReference type="STRING" id="57577.A0A2K3K5Q9"/>
<evidence type="ECO:0000256" key="1">
    <source>
        <dbReference type="ARBA" id="ARBA00023015"/>
    </source>
</evidence>
<sequence length="130" mass="14732">VIWVEHLECQKSAVHSMYRTIVNSGLAFGARHWIATLQLQCERLVFFMATNVPMKDSTVSSVWLPISPNVLFDFLRDEARRTEWDIMSSGGEVQSIANLAKGQDRGNAVTIQVSYSNFKPEHIEQNASYI</sequence>
<organism evidence="7 8">
    <name type="scientific">Trifolium pratense</name>
    <name type="common">Red clover</name>
    <dbReference type="NCBI Taxonomy" id="57577"/>
    <lineage>
        <taxon>Eukaryota</taxon>
        <taxon>Viridiplantae</taxon>
        <taxon>Streptophyta</taxon>
        <taxon>Embryophyta</taxon>
        <taxon>Tracheophyta</taxon>
        <taxon>Spermatophyta</taxon>
        <taxon>Magnoliopsida</taxon>
        <taxon>eudicotyledons</taxon>
        <taxon>Gunneridae</taxon>
        <taxon>Pentapetalae</taxon>
        <taxon>rosids</taxon>
        <taxon>fabids</taxon>
        <taxon>Fabales</taxon>
        <taxon>Fabaceae</taxon>
        <taxon>Papilionoideae</taxon>
        <taxon>50 kb inversion clade</taxon>
        <taxon>NPAAA clade</taxon>
        <taxon>Hologalegina</taxon>
        <taxon>IRL clade</taxon>
        <taxon>Trifolieae</taxon>
        <taxon>Trifolium</taxon>
    </lineage>
</organism>
<dbReference type="InterPro" id="IPR002913">
    <property type="entry name" value="START_lipid-bd_dom"/>
</dbReference>
<dbReference type="SUPFAM" id="SSF55961">
    <property type="entry name" value="Bet v1-like"/>
    <property type="match status" value="1"/>
</dbReference>
<gene>
    <name evidence="7" type="ORF">L195_g052552</name>
</gene>
<evidence type="ECO:0000259" key="6">
    <source>
        <dbReference type="PROSITE" id="PS50848"/>
    </source>
</evidence>
<evidence type="ECO:0000256" key="3">
    <source>
        <dbReference type="ARBA" id="ARBA00023155"/>
    </source>
</evidence>
<feature type="domain" description="START" evidence="6">
    <location>
        <begin position="1"/>
        <end position="46"/>
    </location>
</feature>
<keyword evidence="1" id="KW-0805">Transcription regulation</keyword>
<reference evidence="7 8" key="1">
    <citation type="journal article" date="2014" name="Am. J. Bot.">
        <title>Genome assembly and annotation for red clover (Trifolium pratense; Fabaceae).</title>
        <authorList>
            <person name="Istvanek J."/>
            <person name="Jaros M."/>
            <person name="Krenek A."/>
            <person name="Repkova J."/>
        </authorList>
    </citation>
    <scope>NUCLEOTIDE SEQUENCE [LARGE SCALE GENOMIC DNA]</scope>
    <source>
        <strain evidence="8">cv. Tatra</strain>
        <tissue evidence="7">Young leaves</tissue>
    </source>
</reference>
<evidence type="ECO:0000313" key="8">
    <source>
        <dbReference type="Proteomes" id="UP000236291"/>
    </source>
</evidence>
<comment type="caution">
    <text evidence="7">The sequence shown here is derived from an EMBL/GenBank/DDBJ whole genome shotgun (WGS) entry which is preliminary data.</text>
</comment>
<keyword evidence="2 7" id="KW-0238">DNA-binding</keyword>
<dbReference type="PANTHER" id="PTHR45654:SF24">
    <property type="entry name" value="HOMEOBOX-LEUCINE ZIPPER PROTEIN GLABRA 2"/>
    <property type="match status" value="1"/>
</dbReference>
<dbReference type="InterPro" id="IPR042160">
    <property type="entry name" value="HD-Zip_IV"/>
</dbReference>
<dbReference type="GO" id="GO:0003677">
    <property type="term" value="F:DNA binding"/>
    <property type="evidence" value="ECO:0007669"/>
    <property type="project" value="UniProtKB-KW"/>
</dbReference>
<dbReference type="PANTHER" id="PTHR45654">
    <property type="entry name" value="HOMEOBOX-LEUCINE ZIPPER PROTEIN MERISTEM L1"/>
    <property type="match status" value="1"/>
</dbReference>
<dbReference type="EMBL" id="ASHM01085736">
    <property type="protein sequence ID" value="PNX61617.1"/>
    <property type="molecule type" value="Genomic_DNA"/>
</dbReference>
<keyword evidence="3 7" id="KW-0371">Homeobox</keyword>
<dbReference type="AlphaFoldDB" id="A0A2K3K5Q9"/>